<protein>
    <submittedName>
        <fullName evidence="2">Uncharacterized protein</fullName>
    </submittedName>
</protein>
<dbReference type="EMBL" id="KI635795">
    <property type="protein sequence ID" value="ETB57396.1"/>
    <property type="molecule type" value="Genomic_DNA"/>
</dbReference>
<gene>
    <name evidence="2" type="ORF">YYC_04296</name>
</gene>
<dbReference type="OrthoDB" id="373137at2759"/>
<reference evidence="2 3" key="1">
    <citation type="submission" date="2013-11" db="EMBL/GenBank/DDBJ databases">
        <title>The Genome Sequence of Plasmodium yoelii 17X.</title>
        <authorList>
            <consortium name="The Broad Institute Genomics Platform"/>
            <consortium name="The Broad Institute Genome Sequencing Center for Infectious Disease"/>
            <person name="Neafsey D."/>
            <person name="Adams J."/>
            <person name="Walker B."/>
            <person name="Young S.K."/>
            <person name="Zeng Q."/>
            <person name="Gargeya S."/>
            <person name="Fitzgerald M."/>
            <person name="Haas B."/>
            <person name="Abouelleil A."/>
            <person name="Alvarado L."/>
            <person name="Chapman S.B."/>
            <person name="Gainer-Dewar J."/>
            <person name="Goldberg J."/>
            <person name="Griggs A."/>
            <person name="Gujja S."/>
            <person name="Hansen M."/>
            <person name="Howarth C."/>
            <person name="Imamovic A."/>
            <person name="Ireland A."/>
            <person name="Larimer J."/>
            <person name="McCowan C."/>
            <person name="Murphy C."/>
            <person name="Pearson M."/>
            <person name="Poon T.W."/>
            <person name="Priest M."/>
            <person name="Roberts A."/>
            <person name="Saif S."/>
            <person name="Shea T."/>
            <person name="Sykes S."/>
            <person name="Wortman J."/>
            <person name="Nusbaum C."/>
            <person name="Birren B."/>
        </authorList>
    </citation>
    <scope>NUCLEOTIDE SEQUENCE [LARGE SCALE GENOMIC DNA]</scope>
    <source>
        <strain evidence="2 3">17X</strain>
    </source>
</reference>
<feature type="transmembrane region" description="Helical" evidence="1">
    <location>
        <begin position="274"/>
        <end position="292"/>
    </location>
</feature>
<evidence type="ECO:0000256" key="1">
    <source>
        <dbReference type="SAM" id="Phobius"/>
    </source>
</evidence>
<proteinExistence type="predicted"/>
<dbReference type="Proteomes" id="UP000018538">
    <property type="component" value="Unassembled WGS sequence"/>
</dbReference>
<organism evidence="2 3">
    <name type="scientific">Plasmodium yoelii 17X</name>
    <dbReference type="NCBI Taxonomy" id="1323249"/>
    <lineage>
        <taxon>Eukaryota</taxon>
        <taxon>Sar</taxon>
        <taxon>Alveolata</taxon>
        <taxon>Apicomplexa</taxon>
        <taxon>Aconoidasida</taxon>
        <taxon>Haemosporida</taxon>
        <taxon>Plasmodiidae</taxon>
        <taxon>Plasmodium</taxon>
        <taxon>Plasmodium (Vinckeia)</taxon>
    </lineage>
</organism>
<dbReference type="NCBIfam" id="TIGR01590">
    <property type="entry name" value="yir-bir-cir_Pla"/>
    <property type="match status" value="1"/>
</dbReference>
<dbReference type="AlphaFoldDB" id="V7PCV0"/>
<dbReference type="InterPro" id="IPR006477">
    <property type="entry name" value="Yir_bir_cir"/>
</dbReference>
<accession>V7PCV0</accession>
<dbReference type="Pfam" id="PF06022">
    <property type="entry name" value="Cir_Bir_Yir"/>
    <property type="match status" value="1"/>
</dbReference>
<keyword evidence="1" id="KW-0472">Membrane</keyword>
<name>V7PCV0_PLAYE</name>
<keyword evidence="1" id="KW-1133">Transmembrane helix</keyword>
<evidence type="ECO:0000313" key="2">
    <source>
        <dbReference type="EMBL" id="ETB57396.1"/>
    </source>
</evidence>
<keyword evidence="3" id="KW-1185">Reference proteome</keyword>
<evidence type="ECO:0000313" key="3">
    <source>
        <dbReference type="Proteomes" id="UP000018538"/>
    </source>
</evidence>
<sequence length="335" mass="39045">MLIKFNVIVCYNTYKNLVYKINVICEKFRSIWEFFPDKLNKGEYEFNDQNFLNGYCDSNSCDSAFERINGGCLYLFKQIFGTSELFKSVANSNINIVEYILIWLSYMLNLKEQPGNDNNLNFFYSTTIDNDKYKISITGVENDYKNYKDLIDKKKYFLGMDKKIISNFYEAFKLLCEMYAEFDDKSSYCANCSKNASNFVNKYKEMNQDSVINSNDYYKQLLSTLSNDYINFKNHCNSSGNCKDYPDLPKIENMQTSAHISEDTSASSSVTNKLFTVLSIFGVIAFLLGISYKRKAKKYKEENESLIYDLKSSDYFRNSNDDLHMLRNCLLGSNF</sequence>
<keyword evidence="1" id="KW-0812">Transmembrane</keyword>